<dbReference type="SUPFAM" id="SSF56281">
    <property type="entry name" value="Metallo-hydrolase/oxidoreductase"/>
    <property type="match status" value="1"/>
</dbReference>
<dbReference type="InterPro" id="IPR001279">
    <property type="entry name" value="Metallo-B-lactamas"/>
</dbReference>
<proteinExistence type="inferred from homology"/>
<dbReference type="EMBL" id="BMZD01000002">
    <property type="protein sequence ID" value="GGZ90626.1"/>
    <property type="molecule type" value="Genomic_DNA"/>
</dbReference>
<dbReference type="GO" id="GO:0018741">
    <property type="term" value="F:linear primary-alkylsulfatase activity"/>
    <property type="evidence" value="ECO:0007669"/>
    <property type="project" value="InterPro"/>
</dbReference>
<comment type="similarity">
    <text evidence="4">Belongs to the metallo-beta-lactamase superfamily. Type III sulfatase family.</text>
</comment>
<evidence type="ECO:0000259" key="6">
    <source>
        <dbReference type="SMART" id="SM00849"/>
    </source>
</evidence>
<keyword evidence="8" id="KW-1185">Reference proteome</keyword>
<dbReference type="InterPro" id="IPR036866">
    <property type="entry name" value="RibonucZ/Hydroxyglut_hydro"/>
</dbReference>
<dbReference type="PANTHER" id="PTHR43223">
    <property type="entry name" value="ALKYL/ARYL-SULFATASE"/>
    <property type="match status" value="1"/>
</dbReference>
<dbReference type="GO" id="GO:0018909">
    <property type="term" value="P:dodecyl sulfate metabolic process"/>
    <property type="evidence" value="ECO:0007669"/>
    <property type="project" value="InterPro"/>
</dbReference>
<evidence type="ECO:0000256" key="3">
    <source>
        <dbReference type="ARBA" id="ARBA00022833"/>
    </source>
</evidence>
<gene>
    <name evidence="7" type="ORF">GCM10011617_07000</name>
</gene>
<dbReference type="InterPro" id="IPR029228">
    <property type="entry name" value="Alkyl_sulf_dimr"/>
</dbReference>
<feature type="chain" id="PRO_5037656583" evidence="5">
    <location>
        <begin position="23"/>
        <end position="653"/>
    </location>
</feature>
<evidence type="ECO:0000256" key="1">
    <source>
        <dbReference type="ARBA" id="ARBA00022723"/>
    </source>
</evidence>
<dbReference type="InterPro" id="IPR038536">
    <property type="entry name" value="Alkyl/aryl-sulf_dimr_sf"/>
</dbReference>
<comment type="caution">
    <text evidence="7">The sequence shown here is derived from an EMBL/GenBank/DDBJ whole genome shotgun (WGS) entry which is preliminary data.</text>
</comment>
<dbReference type="CDD" id="cd07710">
    <property type="entry name" value="arylsulfatase_Sdsa1-like_MBL-fold"/>
    <property type="match status" value="1"/>
</dbReference>
<reference evidence="7" key="2">
    <citation type="submission" date="2020-09" db="EMBL/GenBank/DDBJ databases">
        <authorList>
            <person name="Sun Q."/>
            <person name="Kim S."/>
        </authorList>
    </citation>
    <scope>NUCLEOTIDE SEQUENCE</scope>
    <source>
        <strain evidence="7">KCTC 32422</strain>
    </source>
</reference>
<dbReference type="RefSeq" id="WP_189539054.1">
    <property type="nucleotide sequence ID" value="NZ_BMZD01000002.1"/>
</dbReference>
<evidence type="ECO:0000256" key="2">
    <source>
        <dbReference type="ARBA" id="ARBA00022801"/>
    </source>
</evidence>
<keyword evidence="1" id="KW-0479">Metal-binding</keyword>
<dbReference type="SMART" id="SM00849">
    <property type="entry name" value="Lactamase_B"/>
    <property type="match status" value="1"/>
</dbReference>
<evidence type="ECO:0000256" key="4">
    <source>
        <dbReference type="ARBA" id="ARBA00033751"/>
    </source>
</evidence>
<evidence type="ECO:0000256" key="5">
    <source>
        <dbReference type="SAM" id="SignalP"/>
    </source>
</evidence>
<keyword evidence="3" id="KW-0862">Zinc</keyword>
<dbReference type="InterPro" id="IPR052195">
    <property type="entry name" value="Bact_Alkyl/Aryl-Sulfatase"/>
</dbReference>
<feature type="signal peptide" evidence="5">
    <location>
        <begin position="1"/>
        <end position="22"/>
    </location>
</feature>
<dbReference type="Gene3D" id="3.30.1050.10">
    <property type="entry name" value="SCP2 sterol-binding domain"/>
    <property type="match status" value="1"/>
</dbReference>
<sequence>MHWNRRCKAMLGLIAATPLVLANTVGPLDPKPASPATIAAQRAAAQALPADDGRDGEFAARGFIATLADPVIKDAKGRPVWNLAAYDWVDGPAPASVNPSLWRLMRHLKRHGLFKVADGVWQVRGFDLANMTVVQGQTGWVLIDPLTARETAAAALALVNRELGARPVSAVIYSHSHADHYGGVRGVVEQADVAAGKVAVIAPEHFVAEAASENVMAGSAMSRRAQYQFGAGLSPGPQGQMGSGIGMAVAPGEITLIQPTDTITRSGETRVVDGVPLEFQIVSGSEAPSELNVLIQPSRVFLSAEISTCTMHNILTPRGAKVRDAHAWAGFLDEAATRFAPRADVVVSSHCWPTFGRDAGVAMLAGQRDNYRYLHDQTVRLMNRGETMVEIAEQVTQPPALARQWDNHGYYGTFNHNAKAIYQYYLGWYDAVPANLNPHPPVERARRTIALMGGANKAIAAARKAMKAGDYRWSSDLLSQVVFADAANQTARALLADSYEQQGYQAESAIWRNQFLAAARELRAGKMVNFSNQSADMIGAIPTRLLLDSAATRFDPAKLGGRQLAINLVMPDRRETAGVELTGVTMLPRMEAHPAPAATLTGPRQMMLALLFMKVPLAQLEQLGLKVSGDRAAVEAWLNSIDPVGATFNIAEP</sequence>
<protein>
    <submittedName>
        <fullName evidence="7">Alkyl sulfatase</fullName>
    </submittedName>
</protein>
<dbReference type="SUPFAM" id="SSF55718">
    <property type="entry name" value="SCP-like"/>
    <property type="match status" value="1"/>
</dbReference>
<reference evidence="7" key="1">
    <citation type="journal article" date="2014" name="Int. J. Syst. Evol. Microbiol.">
        <title>Complete genome sequence of Corynebacterium casei LMG S-19264T (=DSM 44701T), isolated from a smear-ripened cheese.</title>
        <authorList>
            <consortium name="US DOE Joint Genome Institute (JGI-PGF)"/>
            <person name="Walter F."/>
            <person name="Albersmeier A."/>
            <person name="Kalinowski J."/>
            <person name="Ruckert C."/>
        </authorList>
    </citation>
    <scope>NUCLEOTIDE SEQUENCE</scope>
    <source>
        <strain evidence="7">KCTC 32422</strain>
    </source>
</reference>
<name>A0A918R978_9SPHN</name>
<dbReference type="Pfam" id="PF00753">
    <property type="entry name" value="Lactamase_B"/>
    <property type="match status" value="1"/>
</dbReference>
<dbReference type="Proteomes" id="UP000634139">
    <property type="component" value="Unassembled WGS sequence"/>
</dbReference>
<dbReference type="Pfam" id="PF14863">
    <property type="entry name" value="Alkyl_sulf_dimr"/>
    <property type="match status" value="1"/>
</dbReference>
<accession>A0A918R978</accession>
<dbReference type="Pfam" id="PF14864">
    <property type="entry name" value="Alkyl_sulf_C"/>
    <property type="match status" value="1"/>
</dbReference>
<dbReference type="Gene3D" id="3.60.15.30">
    <property type="entry name" value="Metallo-beta-lactamase domain"/>
    <property type="match status" value="1"/>
</dbReference>
<dbReference type="AlphaFoldDB" id="A0A918R978"/>
<dbReference type="Gene3D" id="1.25.40.880">
    <property type="entry name" value="Alkyl sulfatase, dimerisation domain"/>
    <property type="match status" value="1"/>
</dbReference>
<keyword evidence="2" id="KW-0378">Hydrolase</keyword>
<dbReference type="InterPro" id="IPR036527">
    <property type="entry name" value="SCP2_sterol-bd_dom_sf"/>
</dbReference>
<feature type="domain" description="Metallo-beta-lactamase" evidence="6">
    <location>
        <begin position="128"/>
        <end position="350"/>
    </location>
</feature>
<evidence type="ECO:0000313" key="7">
    <source>
        <dbReference type="EMBL" id="GGZ90626.1"/>
    </source>
</evidence>
<organism evidence="7 8">
    <name type="scientific">Novosphingobium arvoryzae</name>
    <dbReference type="NCBI Taxonomy" id="1256514"/>
    <lineage>
        <taxon>Bacteria</taxon>
        <taxon>Pseudomonadati</taxon>
        <taxon>Pseudomonadota</taxon>
        <taxon>Alphaproteobacteria</taxon>
        <taxon>Sphingomonadales</taxon>
        <taxon>Sphingomonadaceae</taxon>
        <taxon>Novosphingobium</taxon>
    </lineage>
</organism>
<dbReference type="GO" id="GO:0046872">
    <property type="term" value="F:metal ion binding"/>
    <property type="evidence" value="ECO:0007669"/>
    <property type="project" value="UniProtKB-KW"/>
</dbReference>
<keyword evidence="5" id="KW-0732">Signal</keyword>
<dbReference type="InterPro" id="IPR044097">
    <property type="entry name" value="Bds1/SdsA1_MBL-fold"/>
</dbReference>
<dbReference type="InterPro" id="IPR029229">
    <property type="entry name" value="Alkyl_sulf_C"/>
</dbReference>
<dbReference type="GO" id="GO:0046983">
    <property type="term" value="F:protein dimerization activity"/>
    <property type="evidence" value="ECO:0007669"/>
    <property type="project" value="InterPro"/>
</dbReference>
<evidence type="ECO:0000313" key="8">
    <source>
        <dbReference type="Proteomes" id="UP000634139"/>
    </source>
</evidence>
<dbReference type="PANTHER" id="PTHR43223:SF1">
    <property type="entry name" value="ALKYL_ARYL-SULFATASE BDS1"/>
    <property type="match status" value="1"/>
</dbReference>